<accession>A0AAU6WLP3</accession>
<dbReference type="AlphaFoldDB" id="A0AAU6WLP3"/>
<dbReference type="EMBL" id="CP154834">
    <property type="protein sequence ID" value="XAO72742.1"/>
    <property type="molecule type" value="Genomic_DNA"/>
</dbReference>
<evidence type="ECO:0000313" key="2">
    <source>
        <dbReference type="Proteomes" id="UP001463665"/>
    </source>
</evidence>
<keyword evidence="2" id="KW-1185">Reference proteome</keyword>
<reference evidence="1 2" key="1">
    <citation type="submission" date="2024-04" db="EMBL/GenBank/DDBJ databases">
        <title>Genome sequencing and assembly of rice foliar adapted Chryseobacterium endophyticum OsEnb-ALM-A6.</title>
        <authorList>
            <person name="Kumar S."/>
            <person name="Javed M."/>
            <person name="Chouhan V."/>
            <person name="Charishma K."/>
            <person name="Patel A."/>
            <person name="Kumar M."/>
            <person name="Sahu K.P."/>
            <person name="Kumar A."/>
        </authorList>
    </citation>
    <scope>NUCLEOTIDE SEQUENCE [LARGE SCALE GENOMIC DNA]</scope>
    <source>
        <strain evidence="1 2">OsEnb-ALM-A6</strain>
    </source>
</reference>
<gene>
    <name evidence="1" type="ORF">AAFP95_12765</name>
</gene>
<evidence type="ECO:0000313" key="1">
    <source>
        <dbReference type="EMBL" id="XAO72742.1"/>
    </source>
</evidence>
<proteinExistence type="predicted"/>
<organism evidence="1 2">
    <name type="scientific">Chryseobacterium endophyticum</name>
    <dbReference type="NCBI Taxonomy" id="1854762"/>
    <lineage>
        <taxon>Bacteria</taxon>
        <taxon>Pseudomonadati</taxon>
        <taxon>Bacteroidota</taxon>
        <taxon>Flavobacteriia</taxon>
        <taxon>Flavobacteriales</taxon>
        <taxon>Weeksellaceae</taxon>
        <taxon>Chryseobacterium group</taxon>
        <taxon>Chryseobacterium</taxon>
    </lineage>
</organism>
<protein>
    <submittedName>
        <fullName evidence="1">Uncharacterized protein</fullName>
    </submittedName>
</protein>
<dbReference type="RefSeq" id="WP_345765491.1">
    <property type="nucleotide sequence ID" value="NZ_CP154834.1"/>
</dbReference>
<dbReference type="Proteomes" id="UP001463665">
    <property type="component" value="Chromosome"/>
</dbReference>
<sequence length="158" mass="16545">MTGTISGMEVTGTSGTVNVSDYAAPLRSYINFASTNNITANINALYGLLIDGMSGQSQNTIGKSYGIYIKPFRFTGDTEANAFNLYSEGENTKNYFQGRVGLGTNAPAAKLHVVKSFSDLTPAIISGCNEYADNAAASAAGLPAGALYRTGDILKVVH</sequence>
<name>A0AAU6WLP3_9FLAO</name>